<organism evidence="2 3">
    <name type="scientific">Streptomyces buecherae</name>
    <dbReference type="NCBI Taxonomy" id="2763006"/>
    <lineage>
        <taxon>Bacteria</taxon>
        <taxon>Bacillati</taxon>
        <taxon>Actinomycetota</taxon>
        <taxon>Actinomycetes</taxon>
        <taxon>Kitasatosporales</taxon>
        <taxon>Streptomycetaceae</taxon>
        <taxon>Streptomyces</taxon>
    </lineage>
</organism>
<feature type="chain" id="PRO_5028813390" description="Secreted protein" evidence="1">
    <location>
        <begin position="27"/>
        <end position="101"/>
    </location>
</feature>
<evidence type="ECO:0000256" key="1">
    <source>
        <dbReference type="SAM" id="SignalP"/>
    </source>
</evidence>
<evidence type="ECO:0000313" key="3">
    <source>
        <dbReference type="Proteomes" id="UP000509303"/>
    </source>
</evidence>
<gene>
    <name evidence="2" type="ORF">HUT08_06365</name>
</gene>
<protein>
    <recommendedName>
        <fullName evidence="4">Secreted protein</fullName>
    </recommendedName>
</protein>
<evidence type="ECO:0008006" key="4">
    <source>
        <dbReference type="Google" id="ProtNLM"/>
    </source>
</evidence>
<sequence length="101" mass="10867">MSRRRIAALAMAAAGLGLSLTPPADAAPTEADCRTAVRGSTGTATCFNPDADADHVQLHIECRRWWDPDVDGRPVELGPTQGVTLADRCWKEVQSVWITHG</sequence>
<dbReference type="RefSeq" id="WP_176160959.1">
    <property type="nucleotide sequence ID" value="NZ_CP054929.1"/>
</dbReference>
<evidence type="ECO:0000313" key="2">
    <source>
        <dbReference type="EMBL" id="QKW49226.1"/>
    </source>
</evidence>
<dbReference type="EMBL" id="CP054929">
    <property type="protein sequence ID" value="QKW49226.1"/>
    <property type="molecule type" value="Genomic_DNA"/>
</dbReference>
<feature type="signal peptide" evidence="1">
    <location>
        <begin position="1"/>
        <end position="26"/>
    </location>
</feature>
<dbReference type="Proteomes" id="UP000509303">
    <property type="component" value="Chromosome"/>
</dbReference>
<keyword evidence="3" id="KW-1185">Reference proteome</keyword>
<name>A0A7H8N4C3_9ACTN</name>
<dbReference type="AlphaFoldDB" id="A0A7H8N4C3"/>
<reference evidence="2 3" key="1">
    <citation type="submission" date="2020-06" db="EMBL/GenBank/DDBJ databases">
        <title>Genome mining for natural products.</title>
        <authorList>
            <person name="Zhang B."/>
            <person name="Shi J."/>
            <person name="Ge H."/>
        </authorList>
    </citation>
    <scope>NUCLEOTIDE SEQUENCE [LARGE SCALE GENOMIC DNA]</scope>
    <source>
        <strain evidence="2 3">NA00687</strain>
    </source>
</reference>
<proteinExistence type="predicted"/>
<keyword evidence="1" id="KW-0732">Signal</keyword>
<accession>A0A7H8N4C3</accession>